<dbReference type="EMBL" id="JACHFJ010000008">
    <property type="protein sequence ID" value="MBB5373633.1"/>
    <property type="molecule type" value="Genomic_DNA"/>
</dbReference>
<comment type="caution">
    <text evidence="1">The sequence shown here is derived from an EMBL/GenBank/DDBJ whole genome shotgun (WGS) entry which is preliminary data.</text>
</comment>
<gene>
    <name evidence="1" type="ORF">HNP71_001897</name>
</gene>
<protein>
    <submittedName>
        <fullName evidence="1">Uncharacterized protein</fullName>
    </submittedName>
</protein>
<dbReference type="Proteomes" id="UP000553706">
    <property type="component" value="Unassembled WGS sequence"/>
</dbReference>
<evidence type="ECO:0000313" key="1">
    <source>
        <dbReference type="EMBL" id="MBB5373633.1"/>
    </source>
</evidence>
<proteinExistence type="predicted"/>
<reference evidence="1 2" key="1">
    <citation type="submission" date="2020-08" db="EMBL/GenBank/DDBJ databases">
        <title>Genomic Encyclopedia of Type Strains, Phase IV (KMG-IV): sequencing the most valuable type-strain genomes for metagenomic binning, comparative biology and taxonomic classification.</title>
        <authorList>
            <person name="Goeker M."/>
        </authorList>
    </citation>
    <scope>NUCLEOTIDE SEQUENCE [LARGE SCALE GENOMIC DNA]</scope>
    <source>
        <strain evidence="1 2">DSM 27026</strain>
    </source>
</reference>
<evidence type="ECO:0000313" key="2">
    <source>
        <dbReference type="Proteomes" id="UP000553706"/>
    </source>
</evidence>
<organism evidence="1 2">
    <name type="scientific">Acidocella aromatica</name>
    <dbReference type="NCBI Taxonomy" id="1303579"/>
    <lineage>
        <taxon>Bacteria</taxon>
        <taxon>Pseudomonadati</taxon>
        <taxon>Pseudomonadota</taxon>
        <taxon>Alphaproteobacteria</taxon>
        <taxon>Acetobacterales</taxon>
        <taxon>Acidocellaceae</taxon>
        <taxon>Acidocella</taxon>
    </lineage>
</organism>
<keyword evidence="2" id="KW-1185">Reference proteome</keyword>
<name>A0A840VCS8_9PROT</name>
<sequence>MDGVKLADRLAYGAGCAARRVGFVHDAFRPDGPEAPLEPAKRFLRLSVAYALLGGSMTAPSGFAEPFRQAWADWSYLRPGDYLAGPEGVAFVAVVEPPKPMLVVMTNAVVTLARTSAPVLAGLNPYGASIRTTETVLVRGFPASLLVGGSADRAKTGLPDDARLPGFTAMLPVVAGVQPSVDDVLMDETGGRFVLTAVETVGAVWRLSLVQAVS</sequence>
<dbReference type="AlphaFoldDB" id="A0A840VCS8"/>
<dbReference type="RefSeq" id="WP_183266640.1">
    <property type="nucleotide sequence ID" value="NZ_JACHFJ010000008.1"/>
</dbReference>
<accession>A0A840VCS8</accession>